<dbReference type="SUPFAM" id="SSF103032">
    <property type="entry name" value="Hypothetical protein YwqG"/>
    <property type="match status" value="1"/>
</dbReference>
<feature type="region of interest" description="Disordered" evidence="1">
    <location>
        <begin position="226"/>
        <end position="251"/>
    </location>
</feature>
<proteinExistence type="predicted"/>
<dbReference type="Proteomes" id="UP000309454">
    <property type="component" value="Unassembled WGS sequence"/>
</dbReference>
<dbReference type="RefSeq" id="WP_136845209.1">
    <property type="nucleotide sequence ID" value="NZ_SSTM01000001.1"/>
</dbReference>
<accession>A0A4T9T9I3</accession>
<dbReference type="PANTHER" id="PTHR36436">
    <property type="entry name" value="SLL5081 PROTEIN"/>
    <property type="match status" value="1"/>
</dbReference>
<dbReference type="PANTHER" id="PTHR36436:SF6">
    <property type="entry name" value="SLL5081 PROTEIN"/>
    <property type="match status" value="1"/>
</dbReference>
<evidence type="ECO:0000313" key="2">
    <source>
        <dbReference type="EMBL" id="TJW12240.1"/>
    </source>
</evidence>
<protein>
    <submittedName>
        <fullName evidence="2">DUF1963 domain-containing protein</fullName>
    </submittedName>
</protein>
<dbReference type="Pfam" id="PF09234">
    <property type="entry name" value="DUF1963"/>
    <property type="match status" value="1"/>
</dbReference>
<evidence type="ECO:0000256" key="1">
    <source>
        <dbReference type="SAM" id="MobiDB-lite"/>
    </source>
</evidence>
<name>A0A4T9T9I3_9ACTN</name>
<reference evidence="2 3" key="1">
    <citation type="submission" date="2019-04" db="EMBL/GenBank/DDBJ databases">
        <title>Microbes associate with the intestines of laboratory mice.</title>
        <authorList>
            <person name="Navarre W."/>
            <person name="Wong E."/>
            <person name="Huang K.C."/>
            <person name="Tropini C."/>
            <person name="Ng K."/>
            <person name="Yu B."/>
        </authorList>
    </citation>
    <scope>NUCLEOTIDE SEQUENCE [LARGE SCALE GENOMIC DNA]</scope>
    <source>
        <strain evidence="2 3">NM48_B13</strain>
    </source>
</reference>
<dbReference type="InterPro" id="IPR015315">
    <property type="entry name" value="DUF1963"/>
</dbReference>
<organism evidence="2 3">
    <name type="scientific">Parvibacter caecicola</name>
    <dbReference type="NCBI Taxonomy" id="747645"/>
    <lineage>
        <taxon>Bacteria</taxon>
        <taxon>Bacillati</taxon>
        <taxon>Actinomycetota</taxon>
        <taxon>Coriobacteriia</taxon>
        <taxon>Coriobacteriales</taxon>
        <taxon>Coriobacteriaceae</taxon>
        <taxon>Parvibacter</taxon>
    </lineage>
</organism>
<dbReference type="Gene3D" id="2.30.320.10">
    <property type="entry name" value="YwqG-like"/>
    <property type="match status" value="1"/>
</dbReference>
<dbReference type="EMBL" id="SSTM01000001">
    <property type="protein sequence ID" value="TJW12240.1"/>
    <property type="molecule type" value="Genomic_DNA"/>
</dbReference>
<dbReference type="AlphaFoldDB" id="A0A4T9T9I3"/>
<evidence type="ECO:0000313" key="3">
    <source>
        <dbReference type="Proteomes" id="UP000309454"/>
    </source>
</evidence>
<sequence length="527" mass="57455">MRVWRIDASKSNKDLLLRSEGAPYGSMPEFDGNRLEKCGNDIPLERRRKLRNDLYTYDPAALIVSDKAHSVLAGCIEESAQCIKLDLDGQVAWLVNVTTVIDCLTSESDIVADSDRGFTWIRYVRQYELDETLVSGASLFKIKGIETKGCFCTDLIVSRVIEAGLKGFYFSLVFDSSAPRGLIKFERIVPIGDFYIESGKRGKACLPRENPEAFGQELVPLRKPTASAAERIEPSGPSAEGPEPAPYDGPALDDDIRAVREEALASLPGLPAAAGELSDGPCGALGSRVCGSPAMLPGEEWPEGPGGEPLCFLAQLDMADLPPLPGFPEKGLLRLFVGEGPEFGLDPSDMAAQAGFRALWAPDPEGAALRAAPEEAEDGLGWGDGPWAMRFAGPFESRPDDVDFRVEGAFAKLWNAAHPGLPVGRMHDDADRYASDPGLTWNLSSREGASAGGPPAVQVGGYPVFCQDDWRNWEERYRPYDTLLFQLSCDWDRWIAIGDGGRMCFLIPSEKLAAGDFSDIMYWWDCG</sequence>
<dbReference type="OrthoDB" id="5188015at2"/>
<dbReference type="InterPro" id="IPR035948">
    <property type="entry name" value="YwqG-like_sf"/>
</dbReference>
<keyword evidence="3" id="KW-1185">Reference proteome</keyword>
<gene>
    <name evidence="2" type="ORF">E5982_01140</name>
</gene>
<comment type="caution">
    <text evidence="2">The sequence shown here is derived from an EMBL/GenBank/DDBJ whole genome shotgun (WGS) entry which is preliminary data.</text>
</comment>